<reference evidence="1" key="1">
    <citation type="journal article" date="2018" name="BMC Genomics">
        <title>Comparative genomics of the wheat fungal pathogen Pyrenophora tritici-repentis reveals chromosomal variations and genome plasticity.</title>
        <authorList>
            <person name="Moolhuijzen P."/>
            <person name="See P.T."/>
            <person name="Hane J.K."/>
            <person name="Shi G."/>
            <person name="Liu Z."/>
            <person name="Oliver R.P."/>
            <person name="Moffat C.S."/>
        </authorList>
    </citation>
    <scope>NUCLEOTIDE SEQUENCE [LARGE SCALE GENOMIC DNA]</scope>
    <source>
        <strain evidence="1">M4</strain>
    </source>
</reference>
<sequence length="62" mass="6855">MVVARPPATHYVIADASPSNAEILKKRCQEWLETVVNARGILDTCATSKQNLTKKAKSKTDR</sequence>
<evidence type="ECO:0000313" key="2">
    <source>
        <dbReference type="Proteomes" id="UP000245464"/>
    </source>
</evidence>
<accession>A0A5M9KNB2</accession>
<dbReference type="EMBL" id="NQIK02000006">
    <property type="protein sequence ID" value="KAF7569392.1"/>
    <property type="molecule type" value="Genomic_DNA"/>
</dbReference>
<dbReference type="Proteomes" id="UP000245464">
    <property type="component" value="Chromosome 6"/>
</dbReference>
<name>A0A5M9KNB2_9PLEO</name>
<evidence type="ECO:0000313" key="1">
    <source>
        <dbReference type="EMBL" id="KAF7569392.1"/>
    </source>
</evidence>
<gene>
    <name evidence="1" type="ORF">PtrM4_118070</name>
</gene>
<comment type="caution">
    <text evidence="1">The sequence shown here is derived from an EMBL/GenBank/DDBJ whole genome shotgun (WGS) entry which is preliminary data.</text>
</comment>
<organism evidence="1 2">
    <name type="scientific">Pyrenophora tritici-repentis</name>
    <dbReference type="NCBI Taxonomy" id="45151"/>
    <lineage>
        <taxon>Eukaryota</taxon>
        <taxon>Fungi</taxon>
        <taxon>Dikarya</taxon>
        <taxon>Ascomycota</taxon>
        <taxon>Pezizomycotina</taxon>
        <taxon>Dothideomycetes</taxon>
        <taxon>Pleosporomycetidae</taxon>
        <taxon>Pleosporales</taxon>
        <taxon>Pleosporineae</taxon>
        <taxon>Pleosporaceae</taxon>
        <taxon>Pyrenophora</taxon>
    </lineage>
</organism>
<dbReference type="AlphaFoldDB" id="A0A5M9KNB2"/>
<dbReference type="KEGG" id="ptrr:90957047"/>
<proteinExistence type="predicted"/>
<dbReference type="RefSeq" id="XP_065961470.1">
    <property type="nucleotide sequence ID" value="XM_066108285.1"/>
</dbReference>
<protein>
    <submittedName>
        <fullName evidence="1">Uncharacterized protein</fullName>
    </submittedName>
</protein>
<dbReference type="GeneID" id="90957047"/>